<evidence type="ECO:0000313" key="3">
    <source>
        <dbReference type="Proteomes" id="UP000025227"/>
    </source>
</evidence>
<evidence type="ECO:0000313" key="4">
    <source>
        <dbReference type="WBParaSite" id="HCON_00138340-00001"/>
    </source>
</evidence>
<feature type="signal peptide" evidence="2">
    <location>
        <begin position="1"/>
        <end position="19"/>
    </location>
</feature>
<dbReference type="WBParaSite" id="HCON_00138340-00001">
    <property type="protein sequence ID" value="HCON_00138340-00001"/>
    <property type="gene ID" value="HCON_00138340"/>
</dbReference>
<organism evidence="3 4">
    <name type="scientific">Haemonchus contortus</name>
    <name type="common">Barber pole worm</name>
    <dbReference type="NCBI Taxonomy" id="6289"/>
    <lineage>
        <taxon>Eukaryota</taxon>
        <taxon>Metazoa</taxon>
        <taxon>Ecdysozoa</taxon>
        <taxon>Nematoda</taxon>
        <taxon>Chromadorea</taxon>
        <taxon>Rhabditida</taxon>
        <taxon>Rhabditina</taxon>
        <taxon>Rhabditomorpha</taxon>
        <taxon>Strongyloidea</taxon>
        <taxon>Trichostrongylidae</taxon>
        <taxon>Haemonchus</taxon>
    </lineage>
</organism>
<keyword evidence="1" id="KW-0472">Membrane</keyword>
<dbReference type="Proteomes" id="UP000025227">
    <property type="component" value="Unplaced"/>
</dbReference>
<evidence type="ECO:0000256" key="1">
    <source>
        <dbReference type="SAM" id="Phobius"/>
    </source>
</evidence>
<keyword evidence="1" id="KW-0812">Transmembrane</keyword>
<proteinExistence type="predicted"/>
<protein>
    <submittedName>
        <fullName evidence="4">Activin_recp domain-containing protein</fullName>
    </submittedName>
</protein>
<keyword evidence="1" id="KW-1133">Transmembrane helix</keyword>
<feature type="transmembrane region" description="Helical" evidence="1">
    <location>
        <begin position="129"/>
        <end position="151"/>
    </location>
</feature>
<dbReference type="OrthoDB" id="5867550at2759"/>
<sequence>MKVIVGGWLLCLLYGLDIACEGFQCNHINETEASVVTSEMLGKEICKAENACVTNVMNGILTMGCLDSVAHWDNIALCFSAPTRGQSACSYNPETRAGFNRWGVGMCCCREDSCNKLPPEWLALSKGRYFWRIFSIFTMIFTIFASGFFIWGKMEGENSLKGEKKRKKSLKIVD</sequence>
<keyword evidence="2" id="KW-0732">Signal</keyword>
<dbReference type="AlphaFoldDB" id="A0A7I4YSF5"/>
<keyword evidence="3" id="KW-1185">Reference proteome</keyword>
<name>A0A7I4YSF5_HAECO</name>
<accession>A0A7I4YSF5</accession>
<reference evidence="4" key="1">
    <citation type="submission" date="2020-12" db="UniProtKB">
        <authorList>
            <consortium name="WormBaseParasite"/>
        </authorList>
    </citation>
    <scope>IDENTIFICATION</scope>
    <source>
        <strain evidence="4">MHco3</strain>
    </source>
</reference>
<evidence type="ECO:0000256" key="2">
    <source>
        <dbReference type="SAM" id="SignalP"/>
    </source>
</evidence>
<feature type="chain" id="PRO_5029720592" evidence="2">
    <location>
        <begin position="20"/>
        <end position="174"/>
    </location>
</feature>